<evidence type="ECO:0000256" key="1">
    <source>
        <dbReference type="SAM" id="MobiDB-lite"/>
    </source>
</evidence>
<proteinExistence type="predicted"/>
<sequence length="154" mass="16732">MQQNPQGCVPEHSGPAKRQMPDEAAPRLLAPAGWTVLPSEKSSTKAFDSRDAVSRFSEISDEDADAVEEGSGEEEELVGWGALLEHEVFEVGVFDGPFEGGFLAGVIVVVRGLLFGSLLGWGKMLCLIKRRTCFSNCVRVNHALAKIHVFASRF</sequence>
<reference evidence="3" key="1">
    <citation type="journal article" date="2020" name="Stud. Mycol.">
        <title>101 Dothideomycetes genomes: a test case for predicting lifestyles and emergence of pathogens.</title>
        <authorList>
            <person name="Haridas S."/>
            <person name="Albert R."/>
            <person name="Binder M."/>
            <person name="Bloem J."/>
            <person name="Labutti K."/>
            <person name="Salamov A."/>
            <person name="Andreopoulos B."/>
            <person name="Baker S."/>
            <person name="Barry K."/>
            <person name="Bills G."/>
            <person name="Bluhm B."/>
            <person name="Cannon C."/>
            <person name="Castanera R."/>
            <person name="Culley D."/>
            <person name="Daum C."/>
            <person name="Ezra D."/>
            <person name="Gonzalez J."/>
            <person name="Henrissat B."/>
            <person name="Kuo A."/>
            <person name="Liang C."/>
            <person name="Lipzen A."/>
            <person name="Lutzoni F."/>
            <person name="Magnuson J."/>
            <person name="Mondo S."/>
            <person name="Nolan M."/>
            <person name="Ohm R."/>
            <person name="Pangilinan J."/>
            <person name="Park H.-J."/>
            <person name="Ramirez L."/>
            <person name="Alfaro M."/>
            <person name="Sun H."/>
            <person name="Tritt A."/>
            <person name="Yoshinaga Y."/>
            <person name="Zwiers L.-H."/>
            <person name="Turgeon B."/>
            <person name="Goodwin S."/>
            <person name="Spatafora J."/>
            <person name="Crous P."/>
            <person name="Grigoriev I."/>
        </authorList>
    </citation>
    <scope>NUCLEOTIDE SEQUENCE</scope>
    <source>
        <strain evidence="3">ATCC 36951</strain>
    </source>
</reference>
<feature type="region of interest" description="Disordered" evidence="1">
    <location>
        <begin position="1"/>
        <end position="25"/>
    </location>
</feature>
<dbReference type="Proteomes" id="UP000799537">
    <property type="component" value="Unassembled WGS sequence"/>
</dbReference>
<protein>
    <submittedName>
        <fullName evidence="3">Uncharacterized protein</fullName>
    </submittedName>
</protein>
<evidence type="ECO:0000256" key="2">
    <source>
        <dbReference type="SAM" id="Phobius"/>
    </source>
</evidence>
<dbReference type="AlphaFoldDB" id="A0A6A6BYZ3"/>
<dbReference type="GeneID" id="54567748"/>
<dbReference type="EMBL" id="ML993631">
    <property type="protein sequence ID" value="KAF2160014.1"/>
    <property type="molecule type" value="Genomic_DNA"/>
</dbReference>
<evidence type="ECO:0000313" key="3">
    <source>
        <dbReference type="EMBL" id="KAF2160014.1"/>
    </source>
</evidence>
<gene>
    <name evidence="3" type="ORF">M409DRAFT_60414</name>
</gene>
<keyword evidence="2" id="KW-1133">Transmembrane helix</keyword>
<organism evidence="3 4">
    <name type="scientific">Zasmidium cellare ATCC 36951</name>
    <dbReference type="NCBI Taxonomy" id="1080233"/>
    <lineage>
        <taxon>Eukaryota</taxon>
        <taxon>Fungi</taxon>
        <taxon>Dikarya</taxon>
        <taxon>Ascomycota</taxon>
        <taxon>Pezizomycotina</taxon>
        <taxon>Dothideomycetes</taxon>
        <taxon>Dothideomycetidae</taxon>
        <taxon>Mycosphaerellales</taxon>
        <taxon>Mycosphaerellaceae</taxon>
        <taxon>Zasmidium</taxon>
    </lineage>
</organism>
<name>A0A6A6BYZ3_ZASCE</name>
<accession>A0A6A6BYZ3</accession>
<dbReference type="RefSeq" id="XP_033660903.1">
    <property type="nucleotide sequence ID" value="XM_033814476.1"/>
</dbReference>
<keyword evidence="4" id="KW-1185">Reference proteome</keyword>
<keyword evidence="2" id="KW-0472">Membrane</keyword>
<keyword evidence="2" id="KW-0812">Transmembrane</keyword>
<evidence type="ECO:0000313" key="4">
    <source>
        <dbReference type="Proteomes" id="UP000799537"/>
    </source>
</evidence>
<feature type="transmembrane region" description="Helical" evidence="2">
    <location>
        <begin position="102"/>
        <end position="121"/>
    </location>
</feature>